<feature type="region of interest" description="Disordered" evidence="7">
    <location>
        <begin position="32"/>
        <end position="104"/>
    </location>
</feature>
<keyword evidence="5 6" id="KW-0961">Cell wall biogenesis/degradation</keyword>
<dbReference type="GO" id="GO:0008360">
    <property type="term" value="P:regulation of cell shape"/>
    <property type="evidence" value="ECO:0007669"/>
    <property type="project" value="UniProtKB-UniRule"/>
</dbReference>
<reference evidence="9 10" key="1">
    <citation type="submission" date="2019-06" db="EMBL/GenBank/DDBJ databases">
        <title>Sequencing the genomes of 1000 actinobacteria strains.</title>
        <authorList>
            <person name="Klenk H.-P."/>
        </authorList>
    </citation>
    <scope>NUCLEOTIDE SEQUENCE [LARGE SCALE GENOMIC DNA]</scope>
    <source>
        <strain evidence="9 10">DSM 12335</strain>
    </source>
</reference>
<sequence length="292" mass="30871">MAIRTDRAISGTLRGLSLRRRDLLRGGLGLAVSATVGGLAVDPDRYAVPPPEPEEPPEDAAPPEEPPAQEPEPEEPPEDAAPPEDEQPPEEEPEPTMFRVGDSGDGVLSLQQQLGDAGYWCGKPDGGFGHLTEQAVFAVQKANGLYRDGVAGPKTLAAVASGFVPAAANGGDLFEVHLDSQLLLVVRGGATTMVFNTSTGNGEPYTFEGRNYTAVTPTGDFAVWYTDGSGWRDGELGELYRPMFYSGNYAVHGSNSIPPFPASHGCCRISVAAMDMVWATGLLAMGSRVVVR</sequence>
<dbReference type="PROSITE" id="PS52029">
    <property type="entry name" value="LD_TPASE"/>
    <property type="match status" value="1"/>
</dbReference>
<comment type="pathway">
    <text evidence="1 6">Cell wall biogenesis; peptidoglycan biosynthesis.</text>
</comment>
<dbReference type="Gene3D" id="2.40.440.10">
    <property type="entry name" value="L,D-transpeptidase catalytic domain-like"/>
    <property type="match status" value="1"/>
</dbReference>
<evidence type="ECO:0000256" key="4">
    <source>
        <dbReference type="ARBA" id="ARBA00022984"/>
    </source>
</evidence>
<organism evidence="9 10">
    <name type="scientific">Ornithinicoccus hortensis</name>
    <dbReference type="NCBI Taxonomy" id="82346"/>
    <lineage>
        <taxon>Bacteria</taxon>
        <taxon>Bacillati</taxon>
        <taxon>Actinomycetota</taxon>
        <taxon>Actinomycetes</taxon>
        <taxon>Micrococcales</taxon>
        <taxon>Intrasporangiaceae</taxon>
        <taxon>Ornithinicoccus</taxon>
    </lineage>
</organism>
<feature type="active site" description="Nucleophile" evidence="6">
    <location>
        <position position="266"/>
    </location>
</feature>
<dbReference type="Gene3D" id="1.10.101.10">
    <property type="entry name" value="PGBD-like superfamily/PGBD"/>
    <property type="match status" value="1"/>
</dbReference>
<dbReference type="InterPro" id="IPR006311">
    <property type="entry name" value="TAT_signal"/>
</dbReference>
<dbReference type="InterPro" id="IPR036366">
    <property type="entry name" value="PGBDSf"/>
</dbReference>
<dbReference type="InterPro" id="IPR002477">
    <property type="entry name" value="Peptidoglycan-bd-like"/>
</dbReference>
<name>A0A542YUI9_9MICO</name>
<dbReference type="SUPFAM" id="SSF47090">
    <property type="entry name" value="PGBD-like"/>
    <property type="match status" value="1"/>
</dbReference>
<dbReference type="RefSeq" id="WP_228393411.1">
    <property type="nucleotide sequence ID" value="NZ_BAAAIK010000001.1"/>
</dbReference>
<feature type="domain" description="L,D-TPase catalytic" evidence="8">
    <location>
        <begin position="172"/>
        <end position="292"/>
    </location>
</feature>
<accession>A0A542YUI9</accession>
<evidence type="ECO:0000256" key="5">
    <source>
        <dbReference type="ARBA" id="ARBA00023316"/>
    </source>
</evidence>
<dbReference type="GO" id="GO:0016740">
    <property type="term" value="F:transferase activity"/>
    <property type="evidence" value="ECO:0007669"/>
    <property type="project" value="UniProtKB-KW"/>
</dbReference>
<keyword evidence="10" id="KW-1185">Reference proteome</keyword>
<dbReference type="GO" id="GO:0071555">
    <property type="term" value="P:cell wall organization"/>
    <property type="evidence" value="ECO:0007669"/>
    <property type="project" value="UniProtKB-UniRule"/>
</dbReference>
<gene>
    <name evidence="9" type="ORF">FB467_2894</name>
</gene>
<dbReference type="AlphaFoldDB" id="A0A542YUI9"/>
<evidence type="ECO:0000256" key="2">
    <source>
        <dbReference type="ARBA" id="ARBA00022679"/>
    </source>
</evidence>
<dbReference type="PROSITE" id="PS51318">
    <property type="entry name" value="TAT"/>
    <property type="match status" value="1"/>
</dbReference>
<proteinExistence type="predicted"/>
<dbReference type="EMBL" id="VFOP01000001">
    <property type="protein sequence ID" value="TQL51739.1"/>
    <property type="molecule type" value="Genomic_DNA"/>
</dbReference>
<evidence type="ECO:0000259" key="8">
    <source>
        <dbReference type="PROSITE" id="PS52029"/>
    </source>
</evidence>
<dbReference type="InterPro" id="IPR005490">
    <property type="entry name" value="LD_TPept_cat_dom"/>
</dbReference>
<dbReference type="Pfam" id="PF03734">
    <property type="entry name" value="YkuD"/>
    <property type="match status" value="1"/>
</dbReference>
<comment type="caution">
    <text evidence="9">The sequence shown here is derived from an EMBL/GenBank/DDBJ whole genome shotgun (WGS) entry which is preliminary data.</text>
</comment>
<evidence type="ECO:0000256" key="7">
    <source>
        <dbReference type="SAM" id="MobiDB-lite"/>
    </source>
</evidence>
<dbReference type="GO" id="GO:0009252">
    <property type="term" value="P:peptidoglycan biosynthetic process"/>
    <property type="evidence" value="ECO:0007669"/>
    <property type="project" value="UniProtKB-UniPathway"/>
</dbReference>
<feature type="active site" description="Proton donor/acceptor" evidence="6">
    <location>
        <position position="252"/>
    </location>
</feature>
<dbReference type="SUPFAM" id="SSF141523">
    <property type="entry name" value="L,D-transpeptidase catalytic domain-like"/>
    <property type="match status" value="1"/>
</dbReference>
<evidence type="ECO:0000313" key="9">
    <source>
        <dbReference type="EMBL" id="TQL51739.1"/>
    </source>
</evidence>
<evidence type="ECO:0000256" key="3">
    <source>
        <dbReference type="ARBA" id="ARBA00022960"/>
    </source>
</evidence>
<keyword evidence="3 6" id="KW-0133">Cell shape</keyword>
<dbReference type="InterPro" id="IPR036365">
    <property type="entry name" value="PGBD-like_sf"/>
</dbReference>
<evidence type="ECO:0000256" key="6">
    <source>
        <dbReference type="PROSITE-ProRule" id="PRU01373"/>
    </source>
</evidence>
<dbReference type="UniPathway" id="UPA00219"/>
<dbReference type="Proteomes" id="UP000319516">
    <property type="component" value="Unassembled WGS sequence"/>
</dbReference>
<dbReference type="CDD" id="cd16913">
    <property type="entry name" value="YkuD_like"/>
    <property type="match status" value="1"/>
</dbReference>
<feature type="compositionally biased region" description="Acidic residues" evidence="7">
    <location>
        <begin position="52"/>
        <end position="62"/>
    </location>
</feature>
<keyword evidence="4 6" id="KW-0573">Peptidoglycan synthesis</keyword>
<evidence type="ECO:0000313" key="10">
    <source>
        <dbReference type="Proteomes" id="UP000319516"/>
    </source>
</evidence>
<feature type="compositionally biased region" description="Acidic residues" evidence="7">
    <location>
        <begin position="71"/>
        <end position="94"/>
    </location>
</feature>
<keyword evidence="2" id="KW-0808">Transferase</keyword>
<dbReference type="InterPro" id="IPR038063">
    <property type="entry name" value="Transpep_catalytic_dom"/>
</dbReference>
<evidence type="ECO:0000256" key="1">
    <source>
        <dbReference type="ARBA" id="ARBA00004752"/>
    </source>
</evidence>
<protein>
    <submittedName>
        <fullName evidence="9">L,D-transpeptidase-like protein</fullName>
    </submittedName>
</protein>
<dbReference type="Pfam" id="PF01471">
    <property type="entry name" value="PG_binding_1"/>
    <property type="match status" value="1"/>
</dbReference>